<proteinExistence type="predicted"/>
<keyword evidence="1" id="KW-1133">Transmembrane helix</keyword>
<accession>A0A8J4DY25</accession>
<dbReference type="EMBL" id="BOPG01000003">
    <property type="protein sequence ID" value="GIJ52647.1"/>
    <property type="molecule type" value="Genomic_DNA"/>
</dbReference>
<keyword evidence="1" id="KW-0472">Membrane</keyword>
<keyword evidence="3" id="KW-1185">Reference proteome</keyword>
<reference evidence="2" key="1">
    <citation type="submission" date="2021-01" db="EMBL/GenBank/DDBJ databases">
        <title>Whole genome shotgun sequence of Virgisporangium aurantiacum NBRC 16421.</title>
        <authorList>
            <person name="Komaki H."/>
            <person name="Tamura T."/>
        </authorList>
    </citation>
    <scope>NUCLEOTIDE SEQUENCE</scope>
    <source>
        <strain evidence="2">NBRC 16421</strain>
    </source>
</reference>
<evidence type="ECO:0000256" key="1">
    <source>
        <dbReference type="SAM" id="Phobius"/>
    </source>
</evidence>
<evidence type="ECO:0000313" key="3">
    <source>
        <dbReference type="Proteomes" id="UP000612585"/>
    </source>
</evidence>
<organism evidence="2 3">
    <name type="scientific">Virgisporangium aurantiacum</name>
    <dbReference type="NCBI Taxonomy" id="175570"/>
    <lineage>
        <taxon>Bacteria</taxon>
        <taxon>Bacillati</taxon>
        <taxon>Actinomycetota</taxon>
        <taxon>Actinomycetes</taxon>
        <taxon>Micromonosporales</taxon>
        <taxon>Micromonosporaceae</taxon>
        <taxon>Virgisporangium</taxon>
    </lineage>
</organism>
<feature type="transmembrane region" description="Helical" evidence="1">
    <location>
        <begin position="61"/>
        <end position="81"/>
    </location>
</feature>
<dbReference type="Proteomes" id="UP000612585">
    <property type="component" value="Unassembled WGS sequence"/>
</dbReference>
<protein>
    <submittedName>
        <fullName evidence="2">Uncharacterized protein</fullName>
    </submittedName>
</protein>
<dbReference type="AlphaFoldDB" id="A0A8J4DY25"/>
<gene>
    <name evidence="2" type="ORF">Vau01_001630</name>
</gene>
<name>A0A8J4DY25_9ACTN</name>
<evidence type="ECO:0000313" key="2">
    <source>
        <dbReference type="EMBL" id="GIJ52647.1"/>
    </source>
</evidence>
<comment type="caution">
    <text evidence="2">The sequence shown here is derived from an EMBL/GenBank/DDBJ whole genome shotgun (WGS) entry which is preliminary data.</text>
</comment>
<sequence>MKDGADDGGVRVVDPAGWPWTVHRRWLPWRPRIHRAVALLWSRVDAGDDLTFVMGLLPSMLLLPVLLVEWTLLIALLPFAVPARLLVRRWTVEAHGRRGDGMLVRYSAVTTGHALRDTAAAEIRRAGAPSSLGEPIVTRVAADDVTDLSRDRLCDGGEVTVACLVQGYGTAKSRDGWIAGRLTAVPGWLSFQPDGGHAPATWPLLGSDDPQLALAGADDRPAVGRRVIASYETPIGRFRVAVDPHVGPLLRDLLAAGAEPFRPDVAWTMWRRDNAGTVREIARFGSRADAELLAENLAARGARQLFWLAATPR</sequence>
<keyword evidence="1" id="KW-0812">Transmembrane</keyword>